<proteinExistence type="predicted"/>
<dbReference type="Proteomes" id="UP001549321">
    <property type="component" value="Unassembled WGS sequence"/>
</dbReference>
<accession>A0ABV2R1Y7</accession>
<dbReference type="InterPro" id="IPR024507">
    <property type="entry name" value="AtzH-like"/>
</dbReference>
<name>A0ABV2R1Y7_9HYPH</name>
<organism evidence="1 2">
    <name type="scientific">Kaistia defluvii</name>
    <dbReference type="NCBI Taxonomy" id="410841"/>
    <lineage>
        <taxon>Bacteria</taxon>
        <taxon>Pseudomonadati</taxon>
        <taxon>Pseudomonadota</taxon>
        <taxon>Alphaproteobacteria</taxon>
        <taxon>Hyphomicrobiales</taxon>
        <taxon>Kaistiaceae</taxon>
        <taxon>Kaistia</taxon>
    </lineage>
</organism>
<comment type="caution">
    <text evidence="1">The sequence shown here is derived from an EMBL/GenBank/DDBJ whole genome shotgun (WGS) entry which is preliminary data.</text>
</comment>
<evidence type="ECO:0000313" key="2">
    <source>
        <dbReference type="Proteomes" id="UP001549321"/>
    </source>
</evidence>
<dbReference type="RefSeq" id="WP_354552547.1">
    <property type="nucleotide sequence ID" value="NZ_JBEPSM010000002.1"/>
</dbReference>
<evidence type="ECO:0008006" key="3">
    <source>
        <dbReference type="Google" id="ProtNLM"/>
    </source>
</evidence>
<sequence>MAEPLVVDDPALVAEVTAIFQAYEKALLENDGDTLDAMFLHSRQTIRYGVAEVQHGIEEVRKFRSAQKPFERTLSRTVITTYGHNVAIASTLFHRPDFPNRIGRQMQTWIRTEDGWKVAAAHVSMMD</sequence>
<dbReference type="Gene3D" id="3.10.450.50">
    <property type="match status" value="1"/>
</dbReference>
<evidence type="ECO:0000313" key="1">
    <source>
        <dbReference type="EMBL" id="MET4635282.1"/>
    </source>
</evidence>
<protein>
    <recommendedName>
        <fullName evidence="3">DUF4440 domain-containing protein</fullName>
    </recommendedName>
</protein>
<dbReference type="InterPro" id="IPR032710">
    <property type="entry name" value="NTF2-like_dom_sf"/>
</dbReference>
<reference evidence="1 2" key="1">
    <citation type="submission" date="2024-06" db="EMBL/GenBank/DDBJ databases">
        <title>Sorghum-associated microbial communities from plants grown in Nebraska, USA.</title>
        <authorList>
            <person name="Schachtman D."/>
        </authorList>
    </citation>
    <scope>NUCLEOTIDE SEQUENCE [LARGE SCALE GENOMIC DNA]</scope>
    <source>
        <strain evidence="1 2">3207</strain>
    </source>
</reference>
<gene>
    <name evidence="1" type="ORF">ABIE08_003228</name>
</gene>
<dbReference type="Pfam" id="PF11533">
    <property type="entry name" value="AtzH-like"/>
    <property type="match status" value="1"/>
</dbReference>
<keyword evidence="2" id="KW-1185">Reference proteome</keyword>
<dbReference type="NCBIfam" id="NF033625">
    <property type="entry name" value="HpxZ"/>
    <property type="match status" value="1"/>
</dbReference>
<dbReference type="EMBL" id="JBEPSM010000002">
    <property type="protein sequence ID" value="MET4635282.1"/>
    <property type="molecule type" value="Genomic_DNA"/>
</dbReference>
<dbReference type="SUPFAM" id="SSF54427">
    <property type="entry name" value="NTF2-like"/>
    <property type="match status" value="1"/>
</dbReference>